<accession>A0ABP9K499</accession>
<dbReference type="PROSITE" id="PS51318">
    <property type="entry name" value="TAT"/>
    <property type="match status" value="1"/>
</dbReference>
<evidence type="ECO:0008006" key="3">
    <source>
        <dbReference type="Google" id="ProtNLM"/>
    </source>
</evidence>
<dbReference type="Proteomes" id="UP001500518">
    <property type="component" value="Unassembled WGS sequence"/>
</dbReference>
<dbReference type="InterPro" id="IPR006311">
    <property type="entry name" value="TAT_signal"/>
</dbReference>
<dbReference type="NCBIfam" id="TIGR01409">
    <property type="entry name" value="TAT_signal_seq"/>
    <property type="match status" value="1"/>
</dbReference>
<keyword evidence="2" id="KW-1185">Reference proteome</keyword>
<name>A0ABP9K499_9SPHN</name>
<protein>
    <recommendedName>
        <fullName evidence="3">Twin-arginine translocation signal domain-containing protein</fullName>
    </recommendedName>
</protein>
<proteinExistence type="predicted"/>
<dbReference type="EMBL" id="BAABHV010000008">
    <property type="protein sequence ID" value="GAA5049740.1"/>
    <property type="molecule type" value="Genomic_DNA"/>
</dbReference>
<dbReference type="RefSeq" id="WP_346031858.1">
    <property type="nucleotide sequence ID" value="NZ_BAABHV010000008.1"/>
</dbReference>
<dbReference type="InterPro" id="IPR019546">
    <property type="entry name" value="TAT_signal_bac_arc"/>
</dbReference>
<comment type="caution">
    <text evidence="1">The sequence shown here is derived from an EMBL/GenBank/DDBJ whole genome shotgun (WGS) entry which is preliminary data.</text>
</comment>
<reference evidence="2" key="1">
    <citation type="journal article" date="2019" name="Int. J. Syst. Evol. Microbiol.">
        <title>The Global Catalogue of Microorganisms (GCM) 10K type strain sequencing project: providing services to taxonomists for standard genome sequencing and annotation.</title>
        <authorList>
            <consortium name="The Broad Institute Genomics Platform"/>
            <consortium name="The Broad Institute Genome Sequencing Center for Infectious Disease"/>
            <person name="Wu L."/>
            <person name="Ma J."/>
        </authorList>
    </citation>
    <scope>NUCLEOTIDE SEQUENCE [LARGE SCALE GENOMIC DNA]</scope>
    <source>
        <strain evidence="2">JCM 18014</strain>
    </source>
</reference>
<organism evidence="1 2">
    <name type="scientific">Erythrobacter westpacificensis</name>
    <dbReference type="NCBI Taxonomy" id="1055231"/>
    <lineage>
        <taxon>Bacteria</taxon>
        <taxon>Pseudomonadati</taxon>
        <taxon>Pseudomonadota</taxon>
        <taxon>Alphaproteobacteria</taxon>
        <taxon>Sphingomonadales</taxon>
        <taxon>Erythrobacteraceae</taxon>
        <taxon>Erythrobacter/Porphyrobacter group</taxon>
        <taxon>Erythrobacter</taxon>
    </lineage>
</organism>
<sequence length="139" mass="15501">MTDRRNFITGSAVAAASLTIPGKAIAADADAGILEAWERWVAARTAINVLPVSYDEWDTREENRLWQLVDKAEEDIRRAKAATKDGAAIQLWIALAHSLETLRQDELIATRNLAAFEQDDPDFDWNVRLLLAALRSLEA</sequence>
<gene>
    <name evidence="1" type="ORF">GCM10023208_08170</name>
</gene>
<evidence type="ECO:0000313" key="2">
    <source>
        <dbReference type="Proteomes" id="UP001500518"/>
    </source>
</evidence>
<evidence type="ECO:0000313" key="1">
    <source>
        <dbReference type="EMBL" id="GAA5049740.1"/>
    </source>
</evidence>